<dbReference type="InterPro" id="IPR054734">
    <property type="entry name" value="PqqF-like_C_4"/>
</dbReference>
<evidence type="ECO:0000256" key="2">
    <source>
        <dbReference type="ARBA" id="ARBA00007261"/>
    </source>
</evidence>
<dbReference type="InterPro" id="IPR007863">
    <property type="entry name" value="Peptidase_M16_C"/>
</dbReference>
<feature type="domain" description="Peptidase M16 C-terminal" evidence="14">
    <location>
        <begin position="182"/>
        <end position="353"/>
    </location>
</feature>
<dbReference type="AlphaFoldDB" id="A0A2S9V668"/>
<evidence type="ECO:0000259" key="16">
    <source>
        <dbReference type="Pfam" id="PF22456"/>
    </source>
</evidence>
<dbReference type="OrthoDB" id="9811314at2"/>
<dbReference type="InterPro" id="IPR011765">
    <property type="entry name" value="Pept_M16_N"/>
</dbReference>
<reference evidence="18" key="1">
    <citation type="journal article" date="2020" name="Int. J. Syst. Evol. Microbiol.">
        <title>Alteromonas alba sp. nov., a marine bacterium isolated from the seawater of the West Pacific Ocean.</title>
        <authorList>
            <person name="Sun C."/>
            <person name="Wu Y.-H."/>
            <person name="Xamxidin M."/>
            <person name="Cheng H."/>
            <person name="Xu X.-W."/>
        </authorList>
    </citation>
    <scope>NUCLEOTIDE SEQUENCE [LARGE SCALE GENOMIC DNA]</scope>
    <source>
        <strain evidence="18">190</strain>
    </source>
</reference>
<dbReference type="PANTHER" id="PTHR43690">
    <property type="entry name" value="NARDILYSIN"/>
    <property type="match status" value="1"/>
</dbReference>
<feature type="domain" description="Peptidase M16 middle/third" evidence="15">
    <location>
        <begin position="366"/>
        <end position="641"/>
    </location>
</feature>
<evidence type="ECO:0000256" key="11">
    <source>
        <dbReference type="ARBA" id="ARBA00031184"/>
    </source>
</evidence>
<proteinExistence type="inferred from homology"/>
<dbReference type="InterPro" id="IPR050626">
    <property type="entry name" value="Peptidase_M16"/>
</dbReference>
<feature type="domain" description="Peptidase M16 N-terminal" evidence="13">
    <location>
        <begin position="20"/>
        <end position="154"/>
    </location>
</feature>
<evidence type="ECO:0000256" key="3">
    <source>
        <dbReference type="ARBA" id="ARBA00012449"/>
    </source>
</evidence>
<evidence type="ECO:0000256" key="12">
    <source>
        <dbReference type="ARBA" id="ARBA00033450"/>
    </source>
</evidence>
<comment type="function">
    <text evidence="1">Endopeptidase that degrades small peptides of less than 7 kDa, such as glucagon and insulin.</text>
</comment>
<comment type="caution">
    <text evidence="17">The sequence shown here is derived from an EMBL/GenBank/DDBJ whole genome shotgun (WGS) entry which is preliminary data.</text>
</comment>
<evidence type="ECO:0000256" key="9">
    <source>
        <dbReference type="ARBA" id="ARBA00023049"/>
    </source>
</evidence>
<accession>A0A2S9V668</accession>
<gene>
    <name evidence="17" type="ORF">C6Y40_19680</name>
</gene>
<dbReference type="Pfam" id="PF00675">
    <property type="entry name" value="Peptidase_M16"/>
    <property type="match status" value="1"/>
</dbReference>
<dbReference type="PANTHER" id="PTHR43690:SF18">
    <property type="entry name" value="INSULIN-DEGRADING ENZYME-RELATED"/>
    <property type="match status" value="1"/>
</dbReference>
<evidence type="ECO:0000256" key="5">
    <source>
        <dbReference type="ARBA" id="ARBA00022670"/>
    </source>
</evidence>
<dbReference type="GO" id="GO:0004222">
    <property type="term" value="F:metalloendopeptidase activity"/>
    <property type="evidence" value="ECO:0007669"/>
    <property type="project" value="UniProtKB-EC"/>
</dbReference>
<protein>
    <recommendedName>
        <fullName evidence="4">Protease 3</fullName>
        <ecNumber evidence="3">3.4.24.55</ecNumber>
    </recommendedName>
    <alternativeName>
        <fullName evidence="12">Pitrilysin</fullName>
    </alternativeName>
    <alternativeName>
        <fullName evidence="11">Protease III</fullName>
    </alternativeName>
    <alternativeName>
        <fullName evidence="10">Protease pi</fullName>
    </alternativeName>
</protein>
<evidence type="ECO:0000313" key="18">
    <source>
        <dbReference type="Proteomes" id="UP000238949"/>
    </source>
</evidence>
<dbReference type="EC" id="3.4.24.55" evidence="3"/>
<dbReference type="Pfam" id="PF05193">
    <property type="entry name" value="Peptidase_M16_C"/>
    <property type="match status" value="1"/>
</dbReference>
<evidence type="ECO:0000313" key="17">
    <source>
        <dbReference type="EMBL" id="PRO71941.1"/>
    </source>
</evidence>
<evidence type="ECO:0000256" key="6">
    <source>
        <dbReference type="ARBA" id="ARBA00022723"/>
    </source>
</evidence>
<keyword evidence="6" id="KW-0479">Metal-binding</keyword>
<organism evidence="17 18">
    <name type="scientific">Alteromonas alba</name>
    <dbReference type="NCBI Taxonomy" id="2079529"/>
    <lineage>
        <taxon>Bacteria</taxon>
        <taxon>Pseudomonadati</taxon>
        <taxon>Pseudomonadota</taxon>
        <taxon>Gammaproteobacteria</taxon>
        <taxon>Alteromonadales</taxon>
        <taxon>Alteromonadaceae</taxon>
        <taxon>Alteromonas/Salinimonas group</taxon>
        <taxon>Alteromonas</taxon>
    </lineage>
</organism>
<evidence type="ECO:0000256" key="10">
    <source>
        <dbReference type="ARBA" id="ARBA00029597"/>
    </source>
</evidence>
<evidence type="ECO:0000256" key="7">
    <source>
        <dbReference type="ARBA" id="ARBA00022801"/>
    </source>
</evidence>
<evidence type="ECO:0000259" key="15">
    <source>
        <dbReference type="Pfam" id="PF16187"/>
    </source>
</evidence>
<evidence type="ECO:0000259" key="14">
    <source>
        <dbReference type="Pfam" id="PF05193"/>
    </source>
</evidence>
<dbReference type="EMBL" id="PVNP01000196">
    <property type="protein sequence ID" value="PRO71941.1"/>
    <property type="molecule type" value="Genomic_DNA"/>
</dbReference>
<keyword evidence="9" id="KW-0482">Metalloprotease</keyword>
<dbReference type="InterPro" id="IPR032632">
    <property type="entry name" value="Peptidase_M16_M"/>
</dbReference>
<sequence>MNISQDLNSTESLVLENGLRVLVIHKPEVDTCCVSVSGKAGHFFDPTDCPGLAHLLEHMLFMGNDLIPEPNGINDLIEQAGGSINAWTGTEFANYHFQAHAQALPRLLPALAAMLGAPHFKQERIAAEIQSIDAEYQYKRKDDLRRLYQIHKETANPAHPFAKFSVGNELIFNQFPVSTLKEMLSNFHEQYYCAKNLTLCVYSPFSVSQLTPWLEGSFGLLAAGSAAELELPPLYTAGQLGTQINIEPLQAAKRLIITFALPALHLDISSKPLDFISHVLGDEASGSLFAYLKAKGWISNLIAGSGIEGQNFKDFNINLQLTESGLKQQNDIINAVFYVIEQLKQAATEEWRLQEKAKLNQLARQYDDSHKPLQAISELAELHQYFSWDEIANACVSETLTQQSLCDALAYFTPANLRVKVIAQGVHTTKRCAYYDAAYAIEPYTEQQLAAWQTPSPVQAIFMSPPNPFIGDSYSLCKNEAQFALPQQIVSDKGFDFWFCQDHIFNVPKGDIFVSFDIPSLAQNIHQVAAKRLWLAALNDFLQGRFYRAEIAGLHYRIYGHQGGFSIHTRGFSAQQGQLLNHLIDAIKGFTPDPQTFKQVQLLQCQSLHNTLLNKPINRLFSRLSVLIQKNTHAPVEMLDAVQHCQFDDIQRLRDRAFDYYHVDGLIHGNWSSSAARRIVDSVQTQTVSAKAPPLPRPVAKLPVGKTLYHEVACEHDDAAVVLYLQAPSNDIQDVAMCMVLEQMLAGSFFTTLRTEKQLGYIVGTGYVPHNQHPGIAFYIQSPNNAPQVLLDHISAFLQQQTSEKAFYEGYWPHIKRNLLKQLQDVDINQSMRSQNIWQSLGAKDPQLNNNQRLAQAIESMRFSDIEHYATDMNLNQTFGQLVLFAPGKFKTMNVANDVFIPNIADFKSKVEFYL</sequence>
<evidence type="ECO:0000256" key="1">
    <source>
        <dbReference type="ARBA" id="ARBA00002184"/>
    </source>
</evidence>
<dbReference type="SUPFAM" id="SSF63411">
    <property type="entry name" value="LuxS/MPP-like metallohydrolase"/>
    <property type="match status" value="4"/>
</dbReference>
<keyword evidence="18" id="KW-1185">Reference proteome</keyword>
<evidence type="ECO:0000256" key="4">
    <source>
        <dbReference type="ARBA" id="ARBA00017565"/>
    </source>
</evidence>
<evidence type="ECO:0000256" key="8">
    <source>
        <dbReference type="ARBA" id="ARBA00022833"/>
    </source>
</evidence>
<evidence type="ECO:0000259" key="13">
    <source>
        <dbReference type="Pfam" id="PF00675"/>
    </source>
</evidence>
<dbReference type="GO" id="GO:0006508">
    <property type="term" value="P:proteolysis"/>
    <property type="evidence" value="ECO:0007669"/>
    <property type="project" value="UniProtKB-KW"/>
</dbReference>
<keyword evidence="8" id="KW-0862">Zinc</keyword>
<keyword evidence="5" id="KW-0645">Protease</keyword>
<feature type="domain" description="Coenzyme PQQ synthesis protein F-like C-terminal lobe" evidence="16">
    <location>
        <begin position="740"/>
        <end position="838"/>
    </location>
</feature>
<name>A0A2S9V668_9ALTE</name>
<dbReference type="InterPro" id="IPR011249">
    <property type="entry name" value="Metalloenz_LuxS/M16"/>
</dbReference>
<dbReference type="Pfam" id="PF22456">
    <property type="entry name" value="PqqF-like_C_4"/>
    <property type="match status" value="1"/>
</dbReference>
<dbReference type="Gene3D" id="3.30.830.10">
    <property type="entry name" value="Metalloenzyme, LuxS/M16 peptidase-like"/>
    <property type="match status" value="4"/>
</dbReference>
<keyword evidence="7" id="KW-0378">Hydrolase</keyword>
<dbReference type="RefSeq" id="WP_105936100.1">
    <property type="nucleotide sequence ID" value="NZ_PVNP01000196.1"/>
</dbReference>
<dbReference type="Proteomes" id="UP000238949">
    <property type="component" value="Unassembled WGS sequence"/>
</dbReference>
<comment type="similarity">
    <text evidence="2">Belongs to the peptidase M16 family.</text>
</comment>
<dbReference type="GO" id="GO:0046872">
    <property type="term" value="F:metal ion binding"/>
    <property type="evidence" value="ECO:0007669"/>
    <property type="project" value="UniProtKB-KW"/>
</dbReference>
<dbReference type="Pfam" id="PF16187">
    <property type="entry name" value="Peptidase_M16_M"/>
    <property type="match status" value="1"/>
</dbReference>